<dbReference type="Pfam" id="PF02397">
    <property type="entry name" value="Bac_transf"/>
    <property type="match status" value="1"/>
</dbReference>
<dbReference type="AlphaFoldDB" id="A0A537LJH3"/>
<dbReference type="Gene3D" id="3.40.50.720">
    <property type="entry name" value="NAD(P)-binding Rossmann-like Domain"/>
    <property type="match status" value="1"/>
</dbReference>
<dbReference type="InterPro" id="IPR003362">
    <property type="entry name" value="Bact_transf"/>
</dbReference>
<dbReference type="GO" id="GO:0016780">
    <property type="term" value="F:phosphotransferase activity, for other substituted phosphate groups"/>
    <property type="evidence" value="ECO:0007669"/>
    <property type="project" value="TreeGrafter"/>
</dbReference>
<comment type="subcellular location">
    <subcellularLocation>
        <location evidence="1">Membrane</location>
        <topology evidence="1">Multi-pass membrane protein</topology>
    </subcellularLocation>
</comment>
<keyword evidence="4 7" id="KW-0812">Transmembrane</keyword>
<evidence type="ECO:0000256" key="5">
    <source>
        <dbReference type="ARBA" id="ARBA00022989"/>
    </source>
</evidence>
<evidence type="ECO:0000256" key="4">
    <source>
        <dbReference type="ARBA" id="ARBA00022692"/>
    </source>
</evidence>
<dbReference type="PANTHER" id="PTHR30576">
    <property type="entry name" value="COLANIC BIOSYNTHESIS UDP-GLUCOSE LIPID CARRIER TRANSFERASE"/>
    <property type="match status" value="1"/>
</dbReference>
<feature type="transmembrane region" description="Helical" evidence="7">
    <location>
        <begin position="306"/>
        <end position="329"/>
    </location>
</feature>
<dbReference type="SUPFAM" id="SSF51735">
    <property type="entry name" value="NAD(P)-binding Rossmann-fold domains"/>
    <property type="match status" value="1"/>
</dbReference>
<evidence type="ECO:0000256" key="3">
    <source>
        <dbReference type="ARBA" id="ARBA00022679"/>
    </source>
</evidence>
<dbReference type="InterPro" id="IPR017475">
    <property type="entry name" value="EPS_sugar_tfrase"/>
</dbReference>
<keyword evidence="5 7" id="KW-1133">Transmembrane helix</keyword>
<reference evidence="9 10" key="1">
    <citation type="journal article" date="2019" name="Nat. Microbiol.">
        <title>Mediterranean grassland soil C-N compound turnover is dependent on rainfall and depth, and is mediated by genomically divergent microorganisms.</title>
        <authorList>
            <person name="Diamond S."/>
            <person name="Andeer P.F."/>
            <person name="Li Z."/>
            <person name="Crits-Christoph A."/>
            <person name="Burstein D."/>
            <person name="Anantharaman K."/>
            <person name="Lane K.R."/>
            <person name="Thomas B.C."/>
            <person name="Pan C."/>
            <person name="Northen T.R."/>
            <person name="Banfield J.F."/>
        </authorList>
    </citation>
    <scope>NUCLEOTIDE SEQUENCE [LARGE SCALE GENOMIC DNA]</scope>
    <source>
        <strain evidence="9">NP_5</strain>
    </source>
</reference>
<dbReference type="Pfam" id="PF13727">
    <property type="entry name" value="CoA_binding_3"/>
    <property type="match status" value="1"/>
</dbReference>
<dbReference type="EMBL" id="VBAM01000418">
    <property type="protein sequence ID" value="TMJ08178.1"/>
    <property type="molecule type" value="Genomic_DNA"/>
</dbReference>
<comment type="similarity">
    <text evidence="2">Belongs to the bacterial sugar transferase family.</text>
</comment>
<feature type="transmembrane region" description="Helical" evidence="7">
    <location>
        <begin position="67"/>
        <end position="85"/>
    </location>
</feature>
<feature type="transmembrane region" description="Helical" evidence="7">
    <location>
        <begin position="31"/>
        <end position="55"/>
    </location>
</feature>
<organism evidence="9 10">
    <name type="scientific">Candidatus Segetimicrobium genomatis</name>
    <dbReference type="NCBI Taxonomy" id="2569760"/>
    <lineage>
        <taxon>Bacteria</taxon>
        <taxon>Bacillati</taxon>
        <taxon>Candidatus Sysuimicrobiota</taxon>
        <taxon>Candidatus Sysuimicrobiia</taxon>
        <taxon>Candidatus Sysuimicrobiales</taxon>
        <taxon>Candidatus Segetimicrobiaceae</taxon>
        <taxon>Candidatus Segetimicrobium</taxon>
    </lineage>
</organism>
<accession>A0A537LJH3</accession>
<protein>
    <submittedName>
        <fullName evidence="9">Sugar transferase</fullName>
    </submittedName>
</protein>
<gene>
    <name evidence="9" type="ORF">E6H02_10355</name>
</gene>
<evidence type="ECO:0000256" key="1">
    <source>
        <dbReference type="ARBA" id="ARBA00004141"/>
    </source>
</evidence>
<keyword evidence="6 7" id="KW-0472">Membrane</keyword>
<evidence type="ECO:0000256" key="7">
    <source>
        <dbReference type="SAM" id="Phobius"/>
    </source>
</evidence>
<proteinExistence type="inferred from homology"/>
<name>A0A537LJH3_9BACT</name>
<dbReference type="Proteomes" id="UP000320393">
    <property type="component" value="Unassembled WGS sequence"/>
</dbReference>
<evidence type="ECO:0000256" key="6">
    <source>
        <dbReference type="ARBA" id="ARBA00023136"/>
    </source>
</evidence>
<dbReference type="GO" id="GO:0016020">
    <property type="term" value="C:membrane"/>
    <property type="evidence" value="ECO:0007669"/>
    <property type="project" value="UniProtKB-SubCell"/>
</dbReference>
<evidence type="ECO:0000256" key="2">
    <source>
        <dbReference type="ARBA" id="ARBA00006464"/>
    </source>
</evidence>
<feature type="domain" description="Bacterial sugar transferase" evidence="8">
    <location>
        <begin position="301"/>
        <end position="482"/>
    </location>
</feature>
<comment type="caution">
    <text evidence="9">The sequence shown here is derived from an EMBL/GenBank/DDBJ whole genome shotgun (WGS) entry which is preliminary data.</text>
</comment>
<dbReference type="NCBIfam" id="TIGR03025">
    <property type="entry name" value="EPS_sugtrans"/>
    <property type="match status" value="1"/>
</dbReference>
<keyword evidence="3 9" id="KW-0808">Transferase</keyword>
<evidence type="ECO:0000259" key="8">
    <source>
        <dbReference type="Pfam" id="PF02397"/>
    </source>
</evidence>
<evidence type="ECO:0000313" key="9">
    <source>
        <dbReference type="EMBL" id="TMJ08178.1"/>
    </source>
</evidence>
<dbReference type="InterPro" id="IPR036291">
    <property type="entry name" value="NAD(P)-bd_dom_sf"/>
</dbReference>
<sequence>MIERGSSLPVSPGRAASRVFRVPLQVSERRLLLVGMDLLAVNGALILALGVRSHLVTLDPLIDHPSWFAILTGLWLAISYALDAYEPHVTSRFEASPRAVIKAGLLTAGLYLLLPRVTPPLPGSRLALESFPVFLVLALLAGRRLYTWALPTPVYERHTLIVGAGRAGQTVAQALLNEGHSGYQVVGFIDDDPAKAGALVPVGDERPSQAGLPILGNRRTLKDVIGAHRISTLILAITGDVDADLLQTLMDCVEKGVEIAPMPVVYEQLTGRVPVEHVGEKWYAAIPAPSAMTSPLWQLAKRSLDILLAGVGLVVLLSLLPFIALAIVLDTPGPVFYSQERIGKGGVVFRAFKFRSMIRGAEHGEALWAKERDSRVTRVGRFLRASHLDEFPQFLNVLRGEMSIVGPRPERPEFVERLARELPIYRLRHVVKPGMGGWGLVRQGYAGSPGDVLLRLRYDLYYIKHQSLWLDLLIVLKTIAHAVTLKGR</sequence>
<evidence type="ECO:0000313" key="10">
    <source>
        <dbReference type="Proteomes" id="UP000320393"/>
    </source>
</evidence>
<dbReference type="PANTHER" id="PTHR30576:SF0">
    <property type="entry name" value="UNDECAPRENYL-PHOSPHATE N-ACETYLGALACTOSAMINYL 1-PHOSPHATE TRANSFERASE-RELATED"/>
    <property type="match status" value="1"/>
</dbReference>